<dbReference type="AlphaFoldDB" id="A0A0X3BJC5"/>
<accession>A0A0X3BJC5</accession>
<evidence type="ECO:0000313" key="2">
    <source>
        <dbReference type="Proteomes" id="UP000069850"/>
    </source>
</evidence>
<gene>
    <name evidence="1" type="ORF">MMAB1_0716</name>
</gene>
<dbReference type="EMBL" id="LT158599">
    <property type="protein sequence ID" value="CVK31930.1"/>
    <property type="molecule type" value="Genomic_DNA"/>
</dbReference>
<dbReference type="KEGG" id="mema:MMAB1_0716"/>
<evidence type="ECO:0000313" key="1">
    <source>
        <dbReference type="EMBL" id="CVK31930.1"/>
    </source>
</evidence>
<proteinExistence type="predicted"/>
<name>A0A0X3BJC5_9EURY</name>
<dbReference type="Proteomes" id="UP000069850">
    <property type="component" value="Chromosome 1"/>
</dbReference>
<sequence>MAARDCYVICPREACADGDRVLYSGNFKDGPYLVDEGVPGNLITFCEVICAILTPVPR</sequence>
<organism evidence="1 2">
    <name type="scientific">Methanoculleus bourgensis</name>
    <dbReference type="NCBI Taxonomy" id="83986"/>
    <lineage>
        <taxon>Archaea</taxon>
        <taxon>Methanobacteriati</taxon>
        <taxon>Methanobacteriota</taxon>
        <taxon>Stenosarchaea group</taxon>
        <taxon>Methanomicrobia</taxon>
        <taxon>Methanomicrobiales</taxon>
        <taxon>Methanomicrobiaceae</taxon>
        <taxon>Methanoculleus</taxon>
    </lineage>
</organism>
<protein>
    <submittedName>
        <fullName evidence="1">Uncharacterized protein</fullName>
    </submittedName>
</protein>
<reference evidence="1 2" key="1">
    <citation type="submission" date="2016-01" db="EMBL/GenBank/DDBJ databases">
        <authorList>
            <person name="Manzoor S."/>
        </authorList>
    </citation>
    <scope>NUCLEOTIDE SEQUENCE [LARGE SCALE GENOMIC DNA]</scope>
    <source>
        <strain evidence="1">Methanoculleus sp MAB1</strain>
    </source>
</reference>